<reference evidence="2" key="1">
    <citation type="journal article" date="2021" name="Sci. Rep.">
        <title>Diploid genomic architecture of Nitzschia inconspicua, an elite biomass production diatom.</title>
        <authorList>
            <person name="Oliver A."/>
            <person name="Podell S."/>
            <person name="Pinowska A."/>
            <person name="Traller J.C."/>
            <person name="Smith S.R."/>
            <person name="McClure R."/>
            <person name="Beliaev A."/>
            <person name="Bohutskyi P."/>
            <person name="Hill E.A."/>
            <person name="Rabines A."/>
            <person name="Zheng H."/>
            <person name="Allen L.Z."/>
            <person name="Kuo A."/>
            <person name="Grigoriev I.V."/>
            <person name="Allen A.E."/>
            <person name="Hazlebeck D."/>
            <person name="Allen E.E."/>
        </authorList>
    </citation>
    <scope>NUCLEOTIDE SEQUENCE</scope>
    <source>
        <strain evidence="2">Hildebrandi</strain>
    </source>
</reference>
<dbReference type="Proteomes" id="UP000693970">
    <property type="component" value="Unassembled WGS sequence"/>
</dbReference>
<evidence type="ECO:0000313" key="2">
    <source>
        <dbReference type="EMBL" id="KAG7347366.1"/>
    </source>
</evidence>
<name>A0A9K3PHV7_9STRA</name>
<reference evidence="2" key="2">
    <citation type="submission" date="2021-04" db="EMBL/GenBank/DDBJ databases">
        <authorList>
            <person name="Podell S."/>
        </authorList>
    </citation>
    <scope>NUCLEOTIDE SEQUENCE</scope>
    <source>
        <strain evidence="2">Hildebrandi</strain>
    </source>
</reference>
<gene>
    <name evidence="2" type="ORF">IV203_016071</name>
</gene>
<protein>
    <submittedName>
        <fullName evidence="2">Uncharacterized protein</fullName>
    </submittedName>
</protein>
<proteinExistence type="predicted"/>
<feature type="region of interest" description="Disordered" evidence="1">
    <location>
        <begin position="1"/>
        <end position="149"/>
    </location>
</feature>
<accession>A0A9K3PHV7</accession>
<dbReference type="AlphaFoldDB" id="A0A9K3PHV7"/>
<evidence type="ECO:0000313" key="3">
    <source>
        <dbReference type="Proteomes" id="UP000693970"/>
    </source>
</evidence>
<feature type="compositionally biased region" description="Polar residues" evidence="1">
    <location>
        <begin position="65"/>
        <end position="84"/>
    </location>
</feature>
<comment type="caution">
    <text evidence="2">The sequence shown here is derived from an EMBL/GenBank/DDBJ whole genome shotgun (WGS) entry which is preliminary data.</text>
</comment>
<organism evidence="2 3">
    <name type="scientific">Nitzschia inconspicua</name>
    <dbReference type="NCBI Taxonomy" id="303405"/>
    <lineage>
        <taxon>Eukaryota</taxon>
        <taxon>Sar</taxon>
        <taxon>Stramenopiles</taxon>
        <taxon>Ochrophyta</taxon>
        <taxon>Bacillariophyta</taxon>
        <taxon>Bacillariophyceae</taxon>
        <taxon>Bacillariophycidae</taxon>
        <taxon>Bacillariales</taxon>
        <taxon>Bacillariaceae</taxon>
        <taxon>Nitzschia</taxon>
    </lineage>
</organism>
<feature type="compositionally biased region" description="Low complexity" evidence="1">
    <location>
        <begin position="19"/>
        <end position="36"/>
    </location>
</feature>
<sequence>MNISLNTLVGGTNISSAEKSTPPSSKFSSSIFASSSRTDPPEKRGKLRKTRSLLVEMEIEETDIDPTSQRISSPRSSLITNEGMETTTSGEKSTPPPPSPSIRRKSGTLTFASSIGELKRAGSSREVGPVSPKPTRRKAPVRSQSCLTG</sequence>
<evidence type="ECO:0000256" key="1">
    <source>
        <dbReference type="SAM" id="MobiDB-lite"/>
    </source>
</evidence>
<keyword evidence="3" id="KW-1185">Reference proteome</keyword>
<dbReference type="EMBL" id="JAGRRH010000020">
    <property type="protein sequence ID" value="KAG7347366.1"/>
    <property type="molecule type" value="Genomic_DNA"/>
</dbReference>
<feature type="compositionally biased region" description="Polar residues" evidence="1">
    <location>
        <begin position="1"/>
        <end position="18"/>
    </location>
</feature>